<protein>
    <submittedName>
        <fullName evidence="2">Uncharacterized protein</fullName>
    </submittedName>
</protein>
<sequence length="35" mass="3898">MKYQTFSILALSLIANAAYAETQLSQQPNPELFVP</sequence>
<feature type="non-terminal residue" evidence="2">
    <location>
        <position position="35"/>
    </location>
</feature>
<accession>A0A227I5W2</accession>
<evidence type="ECO:0000256" key="1">
    <source>
        <dbReference type="SAM" id="SignalP"/>
    </source>
</evidence>
<feature type="chain" id="PRO_5012262945" evidence="1">
    <location>
        <begin position="21"/>
        <end position="35"/>
    </location>
</feature>
<dbReference type="STRING" id="670.ACZ92_22590"/>
<proteinExistence type="predicted"/>
<keyword evidence="1" id="KW-0732">Signal</keyword>
<dbReference type="AlphaFoldDB" id="A0A227I5W2"/>
<dbReference type="EMBL" id="NIXT01005379">
    <property type="protein sequence ID" value="OXE13495.1"/>
    <property type="molecule type" value="Genomic_DNA"/>
</dbReference>
<gene>
    <name evidence="2" type="ORF">CA163_38580</name>
</gene>
<feature type="signal peptide" evidence="1">
    <location>
        <begin position="1"/>
        <end position="20"/>
    </location>
</feature>
<comment type="caution">
    <text evidence="2">The sequence shown here is derived from an EMBL/GenBank/DDBJ whole genome shotgun (WGS) entry which is preliminary data.</text>
</comment>
<name>A0A227I5W2_VIBPH</name>
<evidence type="ECO:0000313" key="2">
    <source>
        <dbReference type="EMBL" id="OXE13495.1"/>
    </source>
</evidence>
<evidence type="ECO:0000313" key="3">
    <source>
        <dbReference type="Proteomes" id="UP000214596"/>
    </source>
</evidence>
<dbReference type="Proteomes" id="UP000214596">
    <property type="component" value="Unassembled WGS sequence"/>
</dbReference>
<organism evidence="2 3">
    <name type="scientific">Vibrio parahaemolyticus</name>
    <dbReference type="NCBI Taxonomy" id="670"/>
    <lineage>
        <taxon>Bacteria</taxon>
        <taxon>Pseudomonadati</taxon>
        <taxon>Pseudomonadota</taxon>
        <taxon>Gammaproteobacteria</taxon>
        <taxon>Vibrionales</taxon>
        <taxon>Vibrionaceae</taxon>
        <taxon>Vibrio</taxon>
    </lineage>
</organism>
<reference evidence="2 3" key="1">
    <citation type="journal article" date="2017" name="Appl. Environ. Microbiol.">
        <title>Parallel evolution of two clades of a major Atlantic endemic Vibrio parahaemolyticus pathogen lineage by independent acquisition of related pathogenicity islands.</title>
        <authorList>
            <person name="Xu F."/>
            <person name="Gonzalez-Escalona N."/>
            <person name="Drees K.P."/>
            <person name="Sebra R.P."/>
            <person name="Cooper V.S."/>
            <person name="Jones S.H."/>
            <person name="Whistler C.A."/>
        </authorList>
    </citation>
    <scope>NUCLEOTIDE SEQUENCE [LARGE SCALE GENOMIC DNA]</scope>
    <source>
        <strain evidence="2 3">MAVP-3</strain>
    </source>
</reference>